<dbReference type="EMBL" id="CP003364">
    <property type="protein sequence ID" value="AGA27497.1"/>
    <property type="molecule type" value="Genomic_DNA"/>
</dbReference>
<accession>L0DE22</accession>
<feature type="region of interest" description="Disordered" evidence="2">
    <location>
        <begin position="46"/>
        <end position="65"/>
    </location>
</feature>
<feature type="coiled-coil region" evidence="1">
    <location>
        <begin position="141"/>
        <end position="171"/>
    </location>
</feature>
<feature type="signal peptide" evidence="3">
    <location>
        <begin position="1"/>
        <end position="26"/>
    </location>
</feature>
<feature type="compositionally biased region" description="Basic and acidic residues" evidence="2">
    <location>
        <begin position="54"/>
        <end position="65"/>
    </location>
</feature>
<protein>
    <submittedName>
        <fullName evidence="4">Uncharacterized protein</fullName>
    </submittedName>
</protein>
<dbReference type="Proteomes" id="UP000010798">
    <property type="component" value="Chromosome"/>
</dbReference>
<sequence>MKPKYAFMSLFVILALVVAVVASSQAQDYGRSRNVLPDTLPSDSVRPADPLFRAPKDSDLKPMTDDIHKPFASVKTTDALPRKIGAEEAALIRKIGAEEAKLVLQTDDLIRQLETAEAEDQLTDAKAKLSDHLGKWFDVRQKRQEREIEALEAQVKTLKKLARKRQENREEIISHKLDQIIRDSLGLGF</sequence>
<dbReference type="KEGG" id="saci:Sinac_3225"/>
<dbReference type="STRING" id="886293.Sinac_3225"/>
<evidence type="ECO:0000256" key="2">
    <source>
        <dbReference type="SAM" id="MobiDB-lite"/>
    </source>
</evidence>
<reference evidence="4 5" key="1">
    <citation type="submission" date="2012-02" db="EMBL/GenBank/DDBJ databases">
        <title>Complete sequence of chromosome of Singulisphaera acidiphila DSM 18658.</title>
        <authorList>
            <consortium name="US DOE Joint Genome Institute (JGI-PGF)"/>
            <person name="Lucas S."/>
            <person name="Copeland A."/>
            <person name="Lapidus A."/>
            <person name="Glavina del Rio T."/>
            <person name="Dalin E."/>
            <person name="Tice H."/>
            <person name="Bruce D."/>
            <person name="Goodwin L."/>
            <person name="Pitluck S."/>
            <person name="Peters L."/>
            <person name="Ovchinnikova G."/>
            <person name="Chertkov O."/>
            <person name="Kyrpides N."/>
            <person name="Mavromatis K."/>
            <person name="Ivanova N."/>
            <person name="Brettin T."/>
            <person name="Detter J.C."/>
            <person name="Han C."/>
            <person name="Larimer F."/>
            <person name="Land M."/>
            <person name="Hauser L."/>
            <person name="Markowitz V."/>
            <person name="Cheng J.-F."/>
            <person name="Hugenholtz P."/>
            <person name="Woyke T."/>
            <person name="Wu D."/>
            <person name="Tindall B."/>
            <person name="Pomrenke H."/>
            <person name="Brambilla E."/>
            <person name="Klenk H.-P."/>
            <person name="Eisen J.A."/>
        </authorList>
    </citation>
    <scope>NUCLEOTIDE SEQUENCE [LARGE SCALE GENOMIC DNA]</scope>
    <source>
        <strain evidence="5">ATCC BAA-1392 / DSM 18658 / VKM B-2454 / MOB10</strain>
    </source>
</reference>
<evidence type="ECO:0000256" key="3">
    <source>
        <dbReference type="SAM" id="SignalP"/>
    </source>
</evidence>
<gene>
    <name evidence="4" type="ordered locus">Sinac_3225</name>
</gene>
<dbReference type="HOGENOM" id="CLU_1433593_0_0_0"/>
<keyword evidence="5" id="KW-1185">Reference proteome</keyword>
<evidence type="ECO:0000313" key="4">
    <source>
        <dbReference type="EMBL" id="AGA27497.1"/>
    </source>
</evidence>
<keyword evidence="1" id="KW-0175">Coiled coil</keyword>
<dbReference type="AlphaFoldDB" id="L0DE22"/>
<evidence type="ECO:0000313" key="5">
    <source>
        <dbReference type="Proteomes" id="UP000010798"/>
    </source>
</evidence>
<keyword evidence="3" id="KW-0732">Signal</keyword>
<feature type="chain" id="PRO_5003940091" evidence="3">
    <location>
        <begin position="27"/>
        <end position="189"/>
    </location>
</feature>
<name>L0DE22_SINAD</name>
<dbReference type="RefSeq" id="WP_015246643.1">
    <property type="nucleotide sequence ID" value="NC_019892.1"/>
</dbReference>
<proteinExistence type="predicted"/>
<evidence type="ECO:0000256" key="1">
    <source>
        <dbReference type="SAM" id="Coils"/>
    </source>
</evidence>
<organism evidence="4 5">
    <name type="scientific">Singulisphaera acidiphila (strain ATCC BAA-1392 / DSM 18658 / VKM B-2454 / MOB10)</name>
    <dbReference type="NCBI Taxonomy" id="886293"/>
    <lineage>
        <taxon>Bacteria</taxon>
        <taxon>Pseudomonadati</taxon>
        <taxon>Planctomycetota</taxon>
        <taxon>Planctomycetia</taxon>
        <taxon>Isosphaerales</taxon>
        <taxon>Isosphaeraceae</taxon>
        <taxon>Singulisphaera</taxon>
    </lineage>
</organism>